<feature type="region of interest" description="Disordered" evidence="1">
    <location>
        <begin position="90"/>
        <end position="121"/>
    </location>
</feature>
<feature type="region of interest" description="Disordered" evidence="1">
    <location>
        <begin position="35"/>
        <end position="66"/>
    </location>
</feature>
<evidence type="ECO:0000256" key="1">
    <source>
        <dbReference type="SAM" id="MobiDB-lite"/>
    </source>
</evidence>
<dbReference type="AlphaFoldDB" id="A0ABD3H5P9"/>
<accession>A0ABD3H5P9</accession>
<reference evidence="2 3" key="1">
    <citation type="submission" date="2024-09" db="EMBL/GenBank/DDBJ databases">
        <title>Chromosome-scale assembly of Riccia sorocarpa.</title>
        <authorList>
            <person name="Paukszto L."/>
        </authorList>
    </citation>
    <scope>NUCLEOTIDE SEQUENCE [LARGE SCALE GENOMIC DNA]</scope>
    <source>
        <strain evidence="2">LP-2024</strain>
        <tissue evidence="2">Aerial parts of the thallus</tissue>
    </source>
</reference>
<dbReference type="EMBL" id="JBJQOH010000006">
    <property type="protein sequence ID" value="KAL3685640.1"/>
    <property type="molecule type" value="Genomic_DNA"/>
</dbReference>
<name>A0ABD3H5P9_9MARC</name>
<dbReference type="Proteomes" id="UP001633002">
    <property type="component" value="Unassembled WGS sequence"/>
</dbReference>
<protein>
    <submittedName>
        <fullName evidence="2">Uncharacterized protein</fullName>
    </submittedName>
</protein>
<comment type="caution">
    <text evidence="2">The sequence shown here is derived from an EMBL/GenBank/DDBJ whole genome shotgun (WGS) entry which is preliminary data.</text>
</comment>
<organism evidence="2 3">
    <name type="scientific">Riccia sorocarpa</name>
    <dbReference type="NCBI Taxonomy" id="122646"/>
    <lineage>
        <taxon>Eukaryota</taxon>
        <taxon>Viridiplantae</taxon>
        <taxon>Streptophyta</taxon>
        <taxon>Embryophyta</taxon>
        <taxon>Marchantiophyta</taxon>
        <taxon>Marchantiopsida</taxon>
        <taxon>Marchantiidae</taxon>
        <taxon>Marchantiales</taxon>
        <taxon>Ricciaceae</taxon>
        <taxon>Riccia</taxon>
    </lineage>
</organism>
<feature type="compositionally biased region" description="Basic and acidic residues" evidence="1">
    <location>
        <begin position="104"/>
        <end position="113"/>
    </location>
</feature>
<evidence type="ECO:0000313" key="2">
    <source>
        <dbReference type="EMBL" id="KAL3685640.1"/>
    </source>
</evidence>
<feature type="compositionally biased region" description="Basic and acidic residues" evidence="1">
    <location>
        <begin position="57"/>
        <end position="66"/>
    </location>
</feature>
<evidence type="ECO:0000313" key="3">
    <source>
        <dbReference type="Proteomes" id="UP001633002"/>
    </source>
</evidence>
<keyword evidence="3" id="KW-1185">Reference proteome</keyword>
<sequence>MTTFGLGPRRSFTTEELAKIVVELAKMAVDELLEDGWRRAPTPGGGPEDADSNSKAGAEDKTQDELDLERIHNELENVWKDDVKMPEKQSTILVGYKPKARPKKNSEGIESTRRWSPGGPEIEELKMYYNDKLEIDFEDSDDEE</sequence>
<gene>
    <name evidence="2" type="ORF">R1sor_003662</name>
</gene>
<proteinExistence type="predicted"/>